<gene>
    <name evidence="1" type="ORF">R50_0761</name>
</gene>
<dbReference type="EMBL" id="LR778114">
    <property type="protein sequence ID" value="CAB1128267.1"/>
    <property type="molecule type" value="Genomic_DNA"/>
</dbReference>
<name>A0A6F8ZER7_9FIRM</name>
<dbReference type="AlphaFoldDB" id="A0A6F8ZER7"/>
<evidence type="ECO:0000313" key="1">
    <source>
        <dbReference type="EMBL" id="CAB1128267.1"/>
    </source>
</evidence>
<organism evidence="1 2">
    <name type="scientific">Candidatus Hydrogenisulfobacillus filiaventi</name>
    <dbReference type="NCBI Taxonomy" id="2707344"/>
    <lineage>
        <taxon>Bacteria</taxon>
        <taxon>Bacillati</taxon>
        <taxon>Bacillota</taxon>
        <taxon>Clostridia</taxon>
        <taxon>Eubacteriales</taxon>
        <taxon>Clostridiales Family XVII. Incertae Sedis</taxon>
        <taxon>Candidatus Hydrogenisulfobacillus</taxon>
    </lineage>
</organism>
<evidence type="ECO:0000313" key="2">
    <source>
        <dbReference type="Proteomes" id="UP000503399"/>
    </source>
</evidence>
<dbReference type="KEGG" id="hfv:R50_0761"/>
<proteinExistence type="predicted"/>
<accession>A0A6F8ZER7</accession>
<reference evidence="1 2" key="1">
    <citation type="submission" date="2020-02" db="EMBL/GenBank/DDBJ databases">
        <authorList>
            <person name="Hogendoorn C."/>
        </authorList>
    </citation>
    <scope>NUCLEOTIDE SEQUENCE [LARGE SCALE GENOMIC DNA]</scope>
    <source>
        <strain evidence="1">R501</strain>
    </source>
</reference>
<dbReference type="Proteomes" id="UP000503399">
    <property type="component" value="Chromosome"/>
</dbReference>
<protein>
    <submittedName>
        <fullName evidence="1">Uncharacterized protein</fullName>
    </submittedName>
</protein>
<keyword evidence="2" id="KW-1185">Reference proteome</keyword>
<sequence>MISRSSAPETAVVRAGVRCWRIRPARPSCADRGKPGVLPAGVRRVPAGTAPRAVLQDLATSLAALRAVAWRSSTRPAVCLLPPNEPVLERLKQAVRWG</sequence>